<dbReference type="InterPro" id="IPR016039">
    <property type="entry name" value="Thiolase-like"/>
</dbReference>
<evidence type="ECO:0000256" key="7">
    <source>
        <dbReference type="ARBA" id="ARBA00023098"/>
    </source>
</evidence>
<dbReference type="CDD" id="cd00830">
    <property type="entry name" value="KAS_III"/>
    <property type="match status" value="1"/>
</dbReference>
<gene>
    <name evidence="12" type="ORF">HFV08_20715</name>
</gene>
<comment type="similarity">
    <text evidence="2">Belongs to the thiolase-like superfamily. FabH family.</text>
</comment>
<dbReference type="EMBL" id="JAAWWP010000013">
    <property type="protein sequence ID" value="NKI43623.1"/>
    <property type="molecule type" value="Genomic_DNA"/>
</dbReference>
<dbReference type="NCBIfam" id="NF006829">
    <property type="entry name" value="PRK09352.1"/>
    <property type="match status" value="1"/>
</dbReference>
<protein>
    <submittedName>
        <fullName evidence="12">Ketoacyl-ACP synthase III</fullName>
    </submittedName>
</protein>
<dbReference type="Pfam" id="PF08541">
    <property type="entry name" value="ACP_syn_III_C"/>
    <property type="match status" value="1"/>
</dbReference>
<evidence type="ECO:0000259" key="10">
    <source>
        <dbReference type="Pfam" id="PF08541"/>
    </source>
</evidence>
<evidence type="ECO:0000256" key="6">
    <source>
        <dbReference type="ARBA" id="ARBA00022832"/>
    </source>
</evidence>
<dbReference type="InterPro" id="IPR013747">
    <property type="entry name" value="ACP_syn_III_C"/>
</dbReference>
<dbReference type="Proteomes" id="UP000772196">
    <property type="component" value="Unassembled WGS sequence"/>
</dbReference>
<feature type="domain" description="Beta-ketoacyl-[acyl-carrier-protein] synthase III N-terminal" evidence="11">
    <location>
        <begin position="107"/>
        <end position="188"/>
    </location>
</feature>
<evidence type="ECO:0000256" key="4">
    <source>
        <dbReference type="ARBA" id="ARBA00022516"/>
    </source>
</evidence>
<keyword evidence="4" id="KW-0444">Lipid biosynthesis</keyword>
<evidence type="ECO:0000256" key="5">
    <source>
        <dbReference type="ARBA" id="ARBA00022679"/>
    </source>
</evidence>
<dbReference type="InterPro" id="IPR013751">
    <property type="entry name" value="ACP_syn_III_N"/>
</dbReference>
<reference evidence="12 13" key="1">
    <citation type="submission" date="2020-04" db="EMBL/GenBank/DDBJ databases">
        <title>Phylogenetic Diversity and Antibacterial Activity against Ralstonia solanacearum of Endophytic Actinomycete Isolated from Moss.</title>
        <authorList>
            <person name="Zhuang X."/>
        </authorList>
    </citation>
    <scope>NUCLEOTIDE SEQUENCE [LARGE SCALE GENOMIC DNA]</scope>
    <source>
        <strain evidence="12 13">LD120</strain>
    </source>
</reference>
<evidence type="ECO:0000256" key="9">
    <source>
        <dbReference type="ARBA" id="ARBA00023315"/>
    </source>
</evidence>
<dbReference type="NCBIfam" id="TIGR00747">
    <property type="entry name" value="fabH"/>
    <property type="match status" value="1"/>
</dbReference>
<sequence>MTGIGILGTGSYLPADRVSNAVVAERAGVTEEWIARKTGIRERRYAADSEATSDLAVEAARAALDSAGLDAAQLSWILLATSTPDSPQPATACLVQDRIGAVNAAAFDLNSVCSGFVFGLVTAARLLAAPGPDGPGYGLVIGADTYSRIIDREDRRTAILFGDGAGAAVLGPVRSGHGLIGSQLSTVGGTEDLIRVEAGGSRLPASEKTVAEGLHHFRMNGRGVSEFVAAELPPAVREVIASGGLRNSDIDHFIPHQANGVMLAKLLPELGLDRARTHLTVERHGNTSAASIAITLDEAHRSGAFGDGDVLLLTGFGGGMSLGSALVRWDGPAARAHRKETV</sequence>
<dbReference type="RefSeq" id="WP_168541249.1">
    <property type="nucleotide sequence ID" value="NZ_JAAWWP010000013.1"/>
</dbReference>
<dbReference type="InterPro" id="IPR004655">
    <property type="entry name" value="FabH"/>
</dbReference>
<evidence type="ECO:0000313" key="12">
    <source>
        <dbReference type="EMBL" id="NKI43623.1"/>
    </source>
</evidence>
<accession>A0ABX1H6E3</accession>
<evidence type="ECO:0000256" key="3">
    <source>
        <dbReference type="ARBA" id="ARBA00022490"/>
    </source>
</evidence>
<dbReference type="Gene3D" id="3.40.47.10">
    <property type="match status" value="1"/>
</dbReference>
<keyword evidence="7" id="KW-0443">Lipid metabolism</keyword>
<comment type="caution">
    <text evidence="12">The sequence shown here is derived from an EMBL/GenBank/DDBJ whole genome shotgun (WGS) entry which is preliminary data.</text>
</comment>
<name>A0ABX1H6E3_9ACTN</name>
<keyword evidence="9" id="KW-0012">Acyltransferase</keyword>
<keyword evidence="3" id="KW-0963">Cytoplasm</keyword>
<dbReference type="Pfam" id="PF08545">
    <property type="entry name" value="ACP_syn_III"/>
    <property type="match status" value="1"/>
</dbReference>
<keyword evidence="5" id="KW-0808">Transferase</keyword>
<comment type="pathway">
    <text evidence="1">Lipid metabolism.</text>
</comment>
<evidence type="ECO:0000313" key="13">
    <source>
        <dbReference type="Proteomes" id="UP000772196"/>
    </source>
</evidence>
<organism evidence="12 13">
    <name type="scientific">Streptomyces physcomitrii</name>
    <dbReference type="NCBI Taxonomy" id="2724184"/>
    <lineage>
        <taxon>Bacteria</taxon>
        <taxon>Bacillati</taxon>
        <taxon>Actinomycetota</taxon>
        <taxon>Actinomycetes</taxon>
        <taxon>Kitasatosporales</taxon>
        <taxon>Streptomycetaceae</taxon>
        <taxon>Streptomyces</taxon>
    </lineage>
</organism>
<evidence type="ECO:0000259" key="11">
    <source>
        <dbReference type="Pfam" id="PF08545"/>
    </source>
</evidence>
<evidence type="ECO:0000256" key="8">
    <source>
        <dbReference type="ARBA" id="ARBA00023160"/>
    </source>
</evidence>
<evidence type="ECO:0000256" key="1">
    <source>
        <dbReference type="ARBA" id="ARBA00005189"/>
    </source>
</evidence>
<dbReference type="SUPFAM" id="SSF53901">
    <property type="entry name" value="Thiolase-like"/>
    <property type="match status" value="1"/>
</dbReference>
<keyword evidence="13" id="KW-1185">Reference proteome</keyword>
<evidence type="ECO:0000256" key="2">
    <source>
        <dbReference type="ARBA" id="ARBA00008642"/>
    </source>
</evidence>
<feature type="domain" description="Beta-ketoacyl-[acyl-carrier-protein] synthase III C-terminal" evidence="10">
    <location>
        <begin position="242"/>
        <end position="329"/>
    </location>
</feature>
<proteinExistence type="inferred from homology"/>
<dbReference type="PANTHER" id="PTHR34069">
    <property type="entry name" value="3-OXOACYL-[ACYL-CARRIER-PROTEIN] SYNTHASE 3"/>
    <property type="match status" value="1"/>
</dbReference>
<keyword evidence="8" id="KW-0275">Fatty acid biosynthesis</keyword>
<dbReference type="PANTHER" id="PTHR34069:SF2">
    <property type="entry name" value="BETA-KETOACYL-[ACYL-CARRIER-PROTEIN] SYNTHASE III"/>
    <property type="match status" value="1"/>
</dbReference>
<keyword evidence="6" id="KW-0276">Fatty acid metabolism</keyword>